<reference evidence="1 2" key="1">
    <citation type="journal article" date="2011" name="Biochem. Biophys. Res. Commun.">
        <title>Increased number of Arginine-based salt bridges contributes to the thermotolerance of thermotolerant acetic acid bacteria, Acetobacter tropicalis SKU1100.</title>
        <authorList>
            <person name="Matsutani M."/>
            <person name="Hirakawa H."/>
            <person name="Nishikura M."/>
            <person name="Soemphol W."/>
            <person name="Ali I.A.I."/>
            <person name="Yakushi T."/>
            <person name="Matsushita K."/>
        </authorList>
    </citation>
    <scope>NUCLEOTIDE SEQUENCE [LARGE SCALE GENOMIC DNA]</scope>
    <source>
        <strain evidence="1 2">NBRC 101654</strain>
    </source>
</reference>
<name>F7VD68_9PROT</name>
<comment type="caution">
    <text evidence="1">The sequence shown here is derived from an EMBL/GenBank/DDBJ whole genome shotgun (WGS) entry which is preliminary data.</text>
</comment>
<organism evidence="1 2">
    <name type="scientific">Acetobacter tropicalis NBRC 101654</name>
    <dbReference type="NCBI Taxonomy" id="749388"/>
    <lineage>
        <taxon>Bacteria</taxon>
        <taxon>Pseudomonadati</taxon>
        <taxon>Pseudomonadota</taxon>
        <taxon>Alphaproteobacteria</taxon>
        <taxon>Acetobacterales</taxon>
        <taxon>Acetobacteraceae</taxon>
        <taxon>Acetobacter</taxon>
    </lineage>
</organism>
<sequence>MEHKAATMLHRWRSRQFALIKTAAAAPLPLACDISCPAYPFAPLEPCCHSAMLHSQKME</sequence>
<evidence type="ECO:0000313" key="2">
    <source>
        <dbReference type="Proteomes" id="UP000004319"/>
    </source>
</evidence>
<dbReference type="EMBL" id="BABS01000030">
    <property type="protein sequence ID" value="GAA08313.1"/>
    <property type="molecule type" value="Genomic_DNA"/>
</dbReference>
<gene>
    <name evidence="1" type="ORF">ATPR_1317</name>
</gene>
<dbReference type="AlphaFoldDB" id="F7VD68"/>
<accession>F7VD68</accession>
<proteinExistence type="predicted"/>
<evidence type="ECO:0000313" key="1">
    <source>
        <dbReference type="EMBL" id="GAA08313.1"/>
    </source>
</evidence>
<dbReference type="Proteomes" id="UP000004319">
    <property type="component" value="Unassembled WGS sequence"/>
</dbReference>
<protein>
    <submittedName>
        <fullName evidence="1">Uncharacterized protein</fullName>
    </submittedName>
</protein>